<dbReference type="OrthoDB" id="9813965at2"/>
<keyword evidence="4" id="KW-1185">Reference proteome</keyword>
<accession>A0A437RE34</accession>
<dbReference type="PROSITE" id="PS50846">
    <property type="entry name" value="HMA_2"/>
    <property type="match status" value="1"/>
</dbReference>
<dbReference type="Pfam" id="PF00403">
    <property type="entry name" value="HMA"/>
    <property type="match status" value="1"/>
</dbReference>
<evidence type="ECO:0000313" key="4">
    <source>
        <dbReference type="Proteomes" id="UP000285575"/>
    </source>
</evidence>
<reference evidence="3 4" key="1">
    <citation type="submission" date="2019-01" db="EMBL/GenBank/DDBJ databases">
        <authorList>
            <person name="Chen W.-M."/>
        </authorList>
    </citation>
    <scope>NUCLEOTIDE SEQUENCE [LARGE SCALE GENOMIC DNA]</scope>
    <source>
        <strain evidence="3 4">KYPY4</strain>
    </source>
</reference>
<gene>
    <name evidence="3" type="ORF">EOE66_12725</name>
</gene>
<dbReference type="Proteomes" id="UP000285575">
    <property type="component" value="Unassembled WGS sequence"/>
</dbReference>
<keyword evidence="1" id="KW-0479">Metal-binding</keyword>
<feature type="domain" description="HMA" evidence="2">
    <location>
        <begin position="1"/>
        <end position="63"/>
    </location>
</feature>
<comment type="caution">
    <text evidence="3">The sequence shown here is derived from an EMBL/GenBank/DDBJ whole genome shotgun (WGS) entry which is preliminary data.</text>
</comment>
<protein>
    <submittedName>
        <fullName evidence="3">Copper chaperone</fullName>
    </submittedName>
</protein>
<dbReference type="InterPro" id="IPR006121">
    <property type="entry name" value="HMA_dom"/>
</dbReference>
<dbReference type="RefSeq" id="WP_128229084.1">
    <property type="nucleotide sequence ID" value="NZ_SACR01000004.1"/>
</dbReference>
<dbReference type="InterPro" id="IPR036163">
    <property type="entry name" value="HMA_dom_sf"/>
</dbReference>
<name>A0A437RE34_9BURK</name>
<dbReference type="GO" id="GO:0046872">
    <property type="term" value="F:metal ion binding"/>
    <property type="evidence" value="ECO:0007669"/>
    <property type="project" value="UniProtKB-KW"/>
</dbReference>
<dbReference type="AlphaFoldDB" id="A0A437RE34"/>
<dbReference type="EMBL" id="SACR01000004">
    <property type="protein sequence ID" value="RVU45020.1"/>
    <property type="molecule type" value="Genomic_DNA"/>
</dbReference>
<evidence type="ECO:0000259" key="2">
    <source>
        <dbReference type="PROSITE" id="PS50846"/>
    </source>
</evidence>
<organism evidence="3 4">
    <name type="scientific">Rubrivivax rivuli</name>
    <dbReference type="NCBI Taxonomy" id="1862385"/>
    <lineage>
        <taxon>Bacteria</taxon>
        <taxon>Pseudomonadati</taxon>
        <taxon>Pseudomonadota</taxon>
        <taxon>Betaproteobacteria</taxon>
        <taxon>Burkholderiales</taxon>
        <taxon>Sphaerotilaceae</taxon>
        <taxon>Rubrivivax</taxon>
    </lineage>
</organism>
<evidence type="ECO:0000313" key="3">
    <source>
        <dbReference type="EMBL" id="RVU45020.1"/>
    </source>
</evidence>
<proteinExistence type="predicted"/>
<sequence>MTIFQIPAMSCGHCVRSITEAVLAADPAAQVKADLASHSVQIDSHVPPATLAAALTAAGYAPTPATAG</sequence>
<dbReference type="SUPFAM" id="SSF55008">
    <property type="entry name" value="HMA, heavy metal-associated domain"/>
    <property type="match status" value="1"/>
</dbReference>
<dbReference type="InterPro" id="IPR017969">
    <property type="entry name" value="Heavy-metal-associated_CS"/>
</dbReference>
<evidence type="ECO:0000256" key="1">
    <source>
        <dbReference type="ARBA" id="ARBA00022723"/>
    </source>
</evidence>
<dbReference type="CDD" id="cd00371">
    <property type="entry name" value="HMA"/>
    <property type="match status" value="1"/>
</dbReference>
<dbReference type="PROSITE" id="PS01047">
    <property type="entry name" value="HMA_1"/>
    <property type="match status" value="1"/>
</dbReference>
<dbReference type="Gene3D" id="3.30.70.100">
    <property type="match status" value="1"/>
</dbReference>